<evidence type="ECO:0000313" key="8">
    <source>
        <dbReference type="EMBL" id="XCB20262.1"/>
    </source>
</evidence>
<dbReference type="Gene3D" id="1.10.1740.10">
    <property type="match status" value="1"/>
</dbReference>
<evidence type="ECO:0000256" key="1">
    <source>
        <dbReference type="ARBA" id="ARBA00010641"/>
    </source>
</evidence>
<dbReference type="GO" id="GO:0016987">
    <property type="term" value="F:sigma factor activity"/>
    <property type="evidence" value="ECO:0007669"/>
    <property type="project" value="UniProtKB-KW"/>
</dbReference>
<dbReference type="Pfam" id="PF04542">
    <property type="entry name" value="Sigma70_r2"/>
    <property type="match status" value="1"/>
</dbReference>
<name>A0AAU7YU84_9BACT</name>
<keyword evidence="4 6" id="KW-0238">DNA-binding</keyword>
<dbReference type="InterPro" id="IPR007627">
    <property type="entry name" value="RNA_pol_sigma70_r2"/>
</dbReference>
<accession>A0AAU7YU84</accession>
<organism evidence="8">
    <name type="scientific">Tunturiibacter gelidiferens</name>
    <dbReference type="NCBI Taxonomy" id="3069689"/>
    <lineage>
        <taxon>Bacteria</taxon>
        <taxon>Pseudomonadati</taxon>
        <taxon>Acidobacteriota</taxon>
        <taxon>Terriglobia</taxon>
        <taxon>Terriglobales</taxon>
        <taxon>Acidobacteriaceae</taxon>
        <taxon>Tunturiibacter</taxon>
    </lineage>
</organism>
<evidence type="ECO:0000256" key="5">
    <source>
        <dbReference type="ARBA" id="ARBA00023163"/>
    </source>
</evidence>
<dbReference type="RefSeq" id="WP_353070710.1">
    <property type="nucleotide sequence ID" value="NZ_CP132937.1"/>
</dbReference>
<comment type="similarity">
    <text evidence="1 6">Belongs to the sigma-70 factor family. ECF subfamily.</text>
</comment>
<dbReference type="Gene3D" id="1.10.10.10">
    <property type="entry name" value="Winged helix-like DNA-binding domain superfamily/Winged helix DNA-binding domain"/>
    <property type="match status" value="1"/>
</dbReference>
<dbReference type="PROSITE" id="PS01063">
    <property type="entry name" value="SIGMA70_ECF"/>
    <property type="match status" value="1"/>
</dbReference>
<keyword evidence="5 6" id="KW-0804">Transcription</keyword>
<evidence type="ECO:0000259" key="7">
    <source>
        <dbReference type="Pfam" id="PF04542"/>
    </source>
</evidence>
<feature type="domain" description="RNA polymerase sigma-70 region 2" evidence="7">
    <location>
        <begin position="28"/>
        <end position="84"/>
    </location>
</feature>
<evidence type="ECO:0000256" key="3">
    <source>
        <dbReference type="ARBA" id="ARBA00023082"/>
    </source>
</evidence>
<dbReference type="InterPro" id="IPR036388">
    <property type="entry name" value="WH-like_DNA-bd_sf"/>
</dbReference>
<evidence type="ECO:0000256" key="6">
    <source>
        <dbReference type="RuleBase" id="RU000716"/>
    </source>
</evidence>
<reference evidence="8" key="2">
    <citation type="journal article" date="2024" name="Environ. Microbiol.">
        <title>Genome analysis and description of Tunturibacter gen. nov. expands the diversity of Terriglobia in tundra soils.</title>
        <authorList>
            <person name="Messyasz A."/>
            <person name="Mannisto M.K."/>
            <person name="Kerkhof L.J."/>
            <person name="Haggblom M.M."/>
        </authorList>
    </citation>
    <scope>NUCLEOTIDE SEQUENCE</scope>
    <source>
        <strain evidence="8">M8UP39</strain>
    </source>
</reference>
<proteinExistence type="inferred from homology"/>
<sequence>MTTDEVKGMPEQSTDSLERITTQHAKFLGFLSARVEDKAAAEDILQSAYLKAMEHSSEIREAESSVAWFYRILRNAITDHYRRGGARSRAYEAFTVEAPMSYEPELTNTVCACIGDVIHDLKNEYRTAIEQVDLRGVTVQAFAQSQQVSANNASVRLHRARKAVAKMLTTVCGACAEHKCLDCTCRRSQL</sequence>
<dbReference type="GO" id="GO:0006352">
    <property type="term" value="P:DNA-templated transcription initiation"/>
    <property type="evidence" value="ECO:0007669"/>
    <property type="project" value="InterPro"/>
</dbReference>
<dbReference type="PANTHER" id="PTHR43133:SF62">
    <property type="entry name" value="RNA POLYMERASE SIGMA FACTOR SIGZ"/>
    <property type="match status" value="1"/>
</dbReference>
<dbReference type="PANTHER" id="PTHR43133">
    <property type="entry name" value="RNA POLYMERASE ECF-TYPE SIGMA FACTO"/>
    <property type="match status" value="1"/>
</dbReference>
<protein>
    <recommendedName>
        <fullName evidence="6">RNA polymerase sigma factor</fullName>
    </recommendedName>
</protein>
<gene>
    <name evidence="8" type="ORF">RBB81_00110</name>
</gene>
<dbReference type="InterPro" id="IPR013325">
    <property type="entry name" value="RNA_pol_sigma_r2"/>
</dbReference>
<keyword evidence="8" id="KW-0614">Plasmid</keyword>
<evidence type="ECO:0000256" key="2">
    <source>
        <dbReference type="ARBA" id="ARBA00023015"/>
    </source>
</evidence>
<dbReference type="AlphaFoldDB" id="A0AAU7YU84"/>
<dbReference type="InterPro" id="IPR013324">
    <property type="entry name" value="RNA_pol_sigma_r3/r4-like"/>
</dbReference>
<keyword evidence="3 6" id="KW-0731">Sigma factor</keyword>
<dbReference type="InterPro" id="IPR000838">
    <property type="entry name" value="RNA_pol_sigma70_ECF_CS"/>
</dbReference>
<keyword evidence="2 6" id="KW-0805">Transcription regulation</keyword>
<reference evidence="8" key="1">
    <citation type="submission" date="2023-08" db="EMBL/GenBank/DDBJ databases">
        <authorList>
            <person name="Messyasz A."/>
            <person name="Mannisto M.K."/>
            <person name="Kerkhof L.J."/>
            <person name="Haggblom M."/>
        </authorList>
    </citation>
    <scope>NUCLEOTIDE SEQUENCE</scope>
    <source>
        <strain evidence="8">M8UP39</strain>
        <plasmid evidence="8">unnamed</plasmid>
    </source>
</reference>
<evidence type="ECO:0000256" key="4">
    <source>
        <dbReference type="ARBA" id="ARBA00023125"/>
    </source>
</evidence>
<dbReference type="KEGG" id="tgi:RBB81_00110"/>
<geneLocation type="plasmid" evidence="8">
    <name>unnamed</name>
</geneLocation>
<dbReference type="GO" id="GO:0003677">
    <property type="term" value="F:DNA binding"/>
    <property type="evidence" value="ECO:0007669"/>
    <property type="project" value="UniProtKB-KW"/>
</dbReference>
<dbReference type="EMBL" id="CP132937">
    <property type="protein sequence ID" value="XCB20262.1"/>
    <property type="molecule type" value="Genomic_DNA"/>
</dbReference>
<dbReference type="NCBIfam" id="TIGR02937">
    <property type="entry name" value="sigma70-ECF"/>
    <property type="match status" value="1"/>
</dbReference>
<dbReference type="SUPFAM" id="SSF88659">
    <property type="entry name" value="Sigma3 and sigma4 domains of RNA polymerase sigma factors"/>
    <property type="match status" value="1"/>
</dbReference>
<dbReference type="InterPro" id="IPR039425">
    <property type="entry name" value="RNA_pol_sigma-70-like"/>
</dbReference>
<dbReference type="InterPro" id="IPR014284">
    <property type="entry name" value="RNA_pol_sigma-70_dom"/>
</dbReference>
<dbReference type="SUPFAM" id="SSF88946">
    <property type="entry name" value="Sigma2 domain of RNA polymerase sigma factors"/>
    <property type="match status" value="1"/>
</dbReference>